<feature type="binding site" evidence="2">
    <location>
        <position position="212"/>
    </location>
    <ligand>
        <name>Mg(2+)</name>
        <dbReference type="ChEBI" id="CHEBI:18420"/>
        <label>3</label>
    </ligand>
</feature>
<accession>A0ABT5KZ55</accession>
<dbReference type="SUPFAM" id="SSF56042">
    <property type="entry name" value="PurM C-terminal domain-like"/>
    <property type="match status" value="1"/>
</dbReference>
<feature type="binding site" evidence="2">
    <location>
        <position position="214"/>
    </location>
    <ligand>
        <name>ATP</name>
        <dbReference type="ChEBI" id="CHEBI:30616"/>
    </ligand>
</feature>
<comment type="miscellaneous">
    <text evidence="2">Reaction mechanism of ThiL seems to utilize a direct, inline transfer of the gamma-phosphate of ATP to TMP rather than a phosphorylated enzyme intermediate.</text>
</comment>
<feature type="binding site" evidence="2">
    <location>
        <position position="31"/>
    </location>
    <ligand>
        <name>Mg(2+)</name>
        <dbReference type="ChEBI" id="CHEBI:18420"/>
        <label>4</label>
    </ligand>
</feature>
<organism evidence="4 5">
    <name type="scientific">Roseateles koreensis</name>
    <dbReference type="NCBI Taxonomy" id="2987526"/>
    <lineage>
        <taxon>Bacteria</taxon>
        <taxon>Pseudomonadati</taxon>
        <taxon>Pseudomonadota</taxon>
        <taxon>Betaproteobacteria</taxon>
        <taxon>Burkholderiales</taxon>
        <taxon>Sphaerotilaceae</taxon>
        <taxon>Roseateles</taxon>
    </lineage>
</organism>
<protein>
    <recommendedName>
        <fullName evidence="2">Thiamine-monophosphate kinase</fullName>
        <shortName evidence="2">TMP kinase</shortName>
        <shortName evidence="2">Thiamine-phosphate kinase</shortName>
        <ecNumber evidence="2">2.7.4.16</ecNumber>
    </recommendedName>
</protein>
<name>A0ABT5KZ55_9BURK</name>
<comment type="function">
    <text evidence="2">Catalyzes the ATP-dependent phosphorylation of thiamine-monophosphate (TMP) to form thiamine-pyrophosphate (TPP), the active form of vitamin B1.</text>
</comment>
<keyword evidence="2" id="KW-0547">Nucleotide-binding</keyword>
<feature type="binding site" evidence="2">
    <location>
        <position position="76"/>
    </location>
    <ligand>
        <name>Mg(2+)</name>
        <dbReference type="ChEBI" id="CHEBI:18420"/>
        <label>2</label>
    </ligand>
</feature>
<dbReference type="InterPro" id="IPR006283">
    <property type="entry name" value="ThiL-like"/>
</dbReference>
<keyword evidence="5" id="KW-1185">Reference proteome</keyword>
<feature type="binding site" evidence="2">
    <location>
        <position position="48"/>
    </location>
    <ligand>
        <name>Mg(2+)</name>
        <dbReference type="ChEBI" id="CHEBI:18420"/>
        <label>1</label>
    </ligand>
</feature>
<dbReference type="InterPro" id="IPR036921">
    <property type="entry name" value="PurM-like_N_sf"/>
</dbReference>
<sequence length="324" mass="33699">MGEFDLIKRYFVRDPALGVSSDAVALGIGDDCAVLNPTPGMQWLVSCDMLVEGRHFLSTVAPERLAHKALAVNLSDLAACGATPRAFTLALALPRADAVWLAGFAKGLFALADAHGIALVGGDTTQGPLNICVTVMGEVPRGQALLRSGARVGDDIYVSGTVGDARLALEVFRGTAVLAGEAFEQARRAMECPQPRVGLGQALRGLATSAIDVSDGLIGDLGHILQRSSVGACLAVDALPRSAVLASQSLALQRECGLAGGDDYELIFTAPVVAREAVRQASLNCATPITRIGHIEAEPGLRLADAQGQALVAEFSSFDHFKTS</sequence>
<dbReference type="SUPFAM" id="SSF55326">
    <property type="entry name" value="PurM N-terminal domain-like"/>
    <property type="match status" value="1"/>
</dbReference>
<comment type="caution">
    <text evidence="2">Lacks conserved residue(s) required for the propagation of feature annotation.</text>
</comment>
<dbReference type="PANTHER" id="PTHR30270:SF0">
    <property type="entry name" value="THIAMINE-MONOPHOSPHATE KINASE"/>
    <property type="match status" value="1"/>
</dbReference>
<keyword evidence="1 2" id="KW-0784">Thiamine biosynthesis</keyword>
<keyword evidence="2 4" id="KW-0418">Kinase</keyword>
<keyword evidence="2" id="KW-0460">Magnesium</keyword>
<dbReference type="CDD" id="cd02194">
    <property type="entry name" value="ThiL"/>
    <property type="match status" value="1"/>
</dbReference>
<dbReference type="GO" id="GO:0009030">
    <property type="term" value="F:thiamine-phosphate kinase activity"/>
    <property type="evidence" value="ECO:0007669"/>
    <property type="project" value="UniProtKB-EC"/>
</dbReference>
<proteinExistence type="inferred from homology"/>
<feature type="binding site" evidence="2">
    <location>
        <position position="318"/>
    </location>
    <ligand>
        <name>substrate</name>
    </ligand>
</feature>
<dbReference type="Gene3D" id="3.30.1330.10">
    <property type="entry name" value="PurM-like, N-terminal domain"/>
    <property type="match status" value="1"/>
</dbReference>
<evidence type="ECO:0000256" key="1">
    <source>
        <dbReference type="ARBA" id="ARBA00022977"/>
    </source>
</evidence>
<dbReference type="Pfam" id="PF00586">
    <property type="entry name" value="AIRS"/>
    <property type="match status" value="1"/>
</dbReference>
<evidence type="ECO:0000313" key="5">
    <source>
        <dbReference type="Proteomes" id="UP001219862"/>
    </source>
</evidence>
<evidence type="ECO:0000313" key="4">
    <source>
        <dbReference type="EMBL" id="MDC8787012.1"/>
    </source>
</evidence>
<feature type="domain" description="PurM-like N-terminal" evidence="3">
    <location>
        <begin position="29"/>
        <end position="139"/>
    </location>
</feature>
<dbReference type="PANTHER" id="PTHR30270">
    <property type="entry name" value="THIAMINE-MONOPHOSPHATE KINASE"/>
    <property type="match status" value="1"/>
</dbReference>
<dbReference type="EC" id="2.7.4.16" evidence="2"/>
<evidence type="ECO:0000259" key="3">
    <source>
        <dbReference type="Pfam" id="PF00586"/>
    </source>
</evidence>
<feature type="binding site" evidence="2">
    <location>
        <position position="55"/>
    </location>
    <ligand>
        <name>substrate</name>
    </ligand>
</feature>
<keyword evidence="2 4" id="KW-0808">Transferase</keyword>
<dbReference type="RefSeq" id="WP_273598153.1">
    <property type="nucleotide sequence ID" value="NZ_JAQQXS010000019.1"/>
</dbReference>
<feature type="binding site" evidence="2">
    <location>
        <position position="147"/>
    </location>
    <ligand>
        <name>ATP</name>
        <dbReference type="ChEBI" id="CHEBI:30616"/>
    </ligand>
</feature>
<feature type="binding site" evidence="2">
    <location>
        <position position="48"/>
    </location>
    <ligand>
        <name>Mg(2+)</name>
        <dbReference type="ChEBI" id="CHEBI:18420"/>
        <label>2</label>
    </ligand>
</feature>
<feature type="binding site" evidence="2">
    <location>
        <position position="46"/>
    </location>
    <ligand>
        <name>Mg(2+)</name>
        <dbReference type="ChEBI" id="CHEBI:18420"/>
        <label>4</label>
    </ligand>
</feature>
<dbReference type="EMBL" id="JAQQXS010000019">
    <property type="protein sequence ID" value="MDC8787012.1"/>
    <property type="molecule type" value="Genomic_DNA"/>
</dbReference>
<feature type="binding site" evidence="2">
    <location>
        <position position="123"/>
    </location>
    <ligand>
        <name>Mg(2+)</name>
        <dbReference type="ChEBI" id="CHEBI:18420"/>
        <label>1</label>
    </ligand>
</feature>
<feature type="binding site" evidence="2">
    <location>
        <position position="76"/>
    </location>
    <ligand>
        <name>Mg(2+)</name>
        <dbReference type="ChEBI" id="CHEBI:18420"/>
        <label>4</label>
    </ligand>
</feature>
<comment type="similarity">
    <text evidence="2">Belongs to the thiamine-monophosphate kinase family.</text>
</comment>
<reference evidence="4 5" key="1">
    <citation type="submission" date="2022-10" db="EMBL/GenBank/DDBJ databases">
        <title>paucibacter sp. hw8 Genome sequencing.</title>
        <authorList>
            <person name="Park S."/>
        </authorList>
    </citation>
    <scope>NUCLEOTIDE SEQUENCE [LARGE SCALE GENOMIC DNA]</scope>
    <source>
        <strain evidence="5">hw8</strain>
    </source>
</reference>
<keyword evidence="2" id="KW-0067">ATP-binding</keyword>
<dbReference type="InterPro" id="IPR016188">
    <property type="entry name" value="PurM-like_N"/>
</dbReference>
<feature type="binding site" evidence="2">
    <location>
        <position position="262"/>
    </location>
    <ligand>
        <name>substrate</name>
    </ligand>
</feature>
<evidence type="ECO:0000256" key="2">
    <source>
        <dbReference type="HAMAP-Rule" id="MF_02128"/>
    </source>
</evidence>
<dbReference type="PIRSF" id="PIRSF005303">
    <property type="entry name" value="Thiam_monoph_kin"/>
    <property type="match status" value="1"/>
</dbReference>
<dbReference type="Gene3D" id="3.90.650.10">
    <property type="entry name" value="PurM-like C-terminal domain"/>
    <property type="match status" value="1"/>
</dbReference>
<dbReference type="InterPro" id="IPR036676">
    <property type="entry name" value="PurM-like_C_sf"/>
</dbReference>
<feature type="binding site" evidence="2">
    <location>
        <position position="215"/>
    </location>
    <ligand>
        <name>Mg(2+)</name>
        <dbReference type="ChEBI" id="CHEBI:18420"/>
        <label>5</label>
    </ligand>
</feature>
<comment type="caution">
    <text evidence="4">The sequence shown here is derived from an EMBL/GenBank/DDBJ whole genome shotgun (WGS) entry which is preliminary data.</text>
</comment>
<dbReference type="HAMAP" id="MF_02128">
    <property type="entry name" value="TMP_kinase"/>
    <property type="match status" value="1"/>
</dbReference>
<feature type="binding site" evidence="2">
    <location>
        <begin position="122"/>
        <end position="123"/>
    </location>
    <ligand>
        <name>ATP</name>
        <dbReference type="ChEBI" id="CHEBI:30616"/>
    </ligand>
</feature>
<dbReference type="Proteomes" id="UP001219862">
    <property type="component" value="Unassembled WGS sequence"/>
</dbReference>
<feature type="binding site" evidence="2">
    <location>
        <position position="76"/>
    </location>
    <ligand>
        <name>Mg(2+)</name>
        <dbReference type="ChEBI" id="CHEBI:18420"/>
        <label>3</label>
    </ligand>
</feature>
<dbReference type="NCBIfam" id="TIGR01379">
    <property type="entry name" value="thiL"/>
    <property type="match status" value="1"/>
</dbReference>
<gene>
    <name evidence="2 4" type="primary">thiL</name>
    <name evidence="4" type="ORF">PRZ01_17620</name>
</gene>
<comment type="pathway">
    <text evidence="2">Cofactor biosynthesis; thiamine diphosphate biosynthesis; thiamine diphosphate from thiamine phosphate: step 1/1.</text>
</comment>
<keyword evidence="2" id="KW-0479">Metal-binding</keyword>
<comment type="catalytic activity">
    <reaction evidence="2">
        <text>thiamine phosphate + ATP = thiamine diphosphate + ADP</text>
        <dbReference type="Rhea" id="RHEA:15913"/>
        <dbReference type="ChEBI" id="CHEBI:30616"/>
        <dbReference type="ChEBI" id="CHEBI:37575"/>
        <dbReference type="ChEBI" id="CHEBI:58937"/>
        <dbReference type="ChEBI" id="CHEBI:456216"/>
        <dbReference type="EC" id="2.7.4.16"/>
    </reaction>
</comment>
<feature type="binding site" evidence="2">
    <location>
        <position position="31"/>
    </location>
    <ligand>
        <name>Mg(2+)</name>
        <dbReference type="ChEBI" id="CHEBI:18420"/>
        <label>3</label>
    </ligand>
</feature>